<comment type="function">
    <text evidence="5">Zinc chaperone that directly transfers zinc cofactor to target proteins, thereby activating them. Zinc is transferred from the CXCC motif in the GTPase domain to the zinc binding site in target proteins in a process requiring GTP hydrolysis.</text>
</comment>
<evidence type="ECO:0000313" key="9">
    <source>
        <dbReference type="Proteomes" id="UP000002216"/>
    </source>
</evidence>
<dbReference type="InterPro" id="IPR003495">
    <property type="entry name" value="CobW/HypB/UreG_nucleotide-bd"/>
</dbReference>
<dbReference type="eggNOG" id="COG0523">
    <property type="taxonomic scope" value="Bacteria"/>
</dbReference>
<dbReference type="InterPro" id="IPR051316">
    <property type="entry name" value="Zinc-reg_GTPase_activator"/>
</dbReference>
<dbReference type="HOGENOM" id="CLU_448864_0_0_7"/>
<dbReference type="InterPro" id="IPR027417">
    <property type="entry name" value="P-loop_NTPase"/>
</dbReference>
<dbReference type="InterPro" id="IPR011629">
    <property type="entry name" value="CobW-like_C"/>
</dbReference>
<dbReference type="STRING" id="525897.Dbac_3150"/>
<evidence type="ECO:0000256" key="4">
    <source>
        <dbReference type="ARBA" id="ARBA00034320"/>
    </source>
</evidence>
<gene>
    <name evidence="8" type="ordered locus">Dbac_3150</name>
</gene>
<comment type="catalytic activity">
    <reaction evidence="6">
        <text>GTP + H2O = GDP + phosphate + H(+)</text>
        <dbReference type="Rhea" id="RHEA:19669"/>
        <dbReference type="ChEBI" id="CHEBI:15377"/>
        <dbReference type="ChEBI" id="CHEBI:15378"/>
        <dbReference type="ChEBI" id="CHEBI:37565"/>
        <dbReference type="ChEBI" id="CHEBI:43474"/>
        <dbReference type="ChEBI" id="CHEBI:58189"/>
    </reaction>
    <physiologicalReaction direction="left-to-right" evidence="6">
        <dbReference type="Rhea" id="RHEA:19670"/>
    </physiologicalReaction>
</comment>
<organism evidence="8 9">
    <name type="scientific">Desulfomicrobium baculatum (strain DSM 4028 / VKM B-1378 / X)</name>
    <name type="common">Desulfovibrio baculatus</name>
    <dbReference type="NCBI Taxonomy" id="525897"/>
    <lineage>
        <taxon>Bacteria</taxon>
        <taxon>Pseudomonadati</taxon>
        <taxon>Thermodesulfobacteriota</taxon>
        <taxon>Desulfovibrionia</taxon>
        <taxon>Desulfovibrionales</taxon>
        <taxon>Desulfomicrobiaceae</taxon>
        <taxon>Desulfomicrobium</taxon>
    </lineage>
</organism>
<dbReference type="CDD" id="cd03112">
    <property type="entry name" value="CobW-like"/>
    <property type="match status" value="1"/>
</dbReference>
<dbReference type="Pfam" id="PF07683">
    <property type="entry name" value="CobW_C"/>
    <property type="match status" value="1"/>
</dbReference>
<keyword evidence="1" id="KW-0547">Nucleotide-binding</keyword>
<dbReference type="PANTHER" id="PTHR13748">
    <property type="entry name" value="COBW-RELATED"/>
    <property type="match status" value="1"/>
</dbReference>
<name>C7LXI9_DESBD</name>
<dbReference type="InterPro" id="IPR036627">
    <property type="entry name" value="CobW-likC_sf"/>
</dbReference>
<dbReference type="Gene3D" id="3.40.50.300">
    <property type="entry name" value="P-loop containing nucleotide triphosphate hydrolases"/>
    <property type="match status" value="1"/>
</dbReference>
<protein>
    <submittedName>
        <fullName evidence="8">Cobalamin synthesis protein P47K</fullName>
    </submittedName>
</protein>
<dbReference type="KEGG" id="dba:Dbac_3150"/>
<keyword evidence="9" id="KW-1185">Reference proteome</keyword>
<dbReference type="RefSeq" id="WP_015775314.1">
    <property type="nucleotide sequence ID" value="NC_013173.1"/>
</dbReference>
<keyword evidence="2" id="KW-0378">Hydrolase</keyword>
<evidence type="ECO:0000259" key="7">
    <source>
        <dbReference type="SMART" id="SM00833"/>
    </source>
</evidence>
<sequence length="640" mass="70175">MAHPAAAGLPCRRRSLCEPDSLYGVPMLFDSFLPGDLFTPDGQGMQELFRVILMRTNFVPVLRHVIGWRGLKQVPGPVECWTAKVEGFAGVFGISFGGVVNGPDWVRGTFQLHYFPFPDEELVERCSLQAAALSQSEEYMPRVRDFMADPEFAALFYIADLILGVDGEKKALTLGLEGLDRLRLVCEAGVSVMRDGREVVVIEPGGLDSDFPAFETARGFFDVLAASLTFTLDQPPAALRQALAPGYELRRSVSGWVSESATDDNWLRGLALYYGQGDFKGSDTLGDSIRKFYRVEHDWAAGTPVPQAFAGSPWWNSNRLQGAASIDKKALGVDGRPPLIMLTGFLGSGKTSFLKHFIEYQTQRSRFVAVIQNEIGAVGLDGKLLDYAVTEIDEGCVCCTLSGSLNRAVKGIMSSFDPDYIIVETTGLANPFNMLEEMEELTDLVRFDSILTVVDAPNAQQTFAEHSIAIDQLRAADIVMLNKQDLVDADRLEAVIKMVKAHNPHAPVFPAVGGELHPALVLDVDDRPHRAVGGKSHGLHHISHMHEGLWCKSILLEGPLERERFLESVDRLPASVFRVKGVIEFTDSPLALLFQYVGGRYEISLFPEQSDPDRFLTLIGKGGDPQNAAAAIQALDAFGT</sequence>
<dbReference type="SUPFAM" id="SSF52540">
    <property type="entry name" value="P-loop containing nucleoside triphosphate hydrolases"/>
    <property type="match status" value="1"/>
</dbReference>
<dbReference type="SUPFAM" id="SSF90002">
    <property type="entry name" value="Hypothetical protein YjiA, C-terminal domain"/>
    <property type="match status" value="1"/>
</dbReference>
<dbReference type="Proteomes" id="UP000002216">
    <property type="component" value="Chromosome"/>
</dbReference>
<dbReference type="SMART" id="SM00833">
    <property type="entry name" value="CobW_C"/>
    <property type="match status" value="1"/>
</dbReference>
<accession>C7LXI9</accession>
<dbReference type="Gene3D" id="3.30.1220.10">
    <property type="entry name" value="CobW-like, C-terminal domain"/>
    <property type="match status" value="1"/>
</dbReference>
<keyword evidence="3" id="KW-0143">Chaperone</keyword>
<proteinExistence type="inferred from homology"/>
<evidence type="ECO:0000256" key="2">
    <source>
        <dbReference type="ARBA" id="ARBA00022801"/>
    </source>
</evidence>
<evidence type="ECO:0000256" key="3">
    <source>
        <dbReference type="ARBA" id="ARBA00023186"/>
    </source>
</evidence>
<evidence type="ECO:0000256" key="6">
    <source>
        <dbReference type="ARBA" id="ARBA00049117"/>
    </source>
</evidence>
<dbReference type="GO" id="GO:0005737">
    <property type="term" value="C:cytoplasm"/>
    <property type="evidence" value="ECO:0007669"/>
    <property type="project" value="TreeGrafter"/>
</dbReference>
<evidence type="ECO:0000313" key="8">
    <source>
        <dbReference type="EMBL" id="ACU91225.1"/>
    </source>
</evidence>
<reference evidence="8 9" key="1">
    <citation type="journal article" date="2009" name="Stand. Genomic Sci.">
        <title>Complete genome sequence of Desulfomicrobium baculatum type strain (X).</title>
        <authorList>
            <person name="Copeland A."/>
            <person name="Spring S."/>
            <person name="Goker M."/>
            <person name="Schneider S."/>
            <person name="Lapidus A."/>
            <person name="Del Rio T.G."/>
            <person name="Tice H."/>
            <person name="Cheng J.F."/>
            <person name="Chen F."/>
            <person name="Nolan M."/>
            <person name="Bruce D."/>
            <person name="Goodwin L."/>
            <person name="Pitluck S."/>
            <person name="Ivanova N."/>
            <person name="Mavrommatis K."/>
            <person name="Ovchinnikova G."/>
            <person name="Pati A."/>
            <person name="Chen A."/>
            <person name="Palaniappan K."/>
            <person name="Land M."/>
            <person name="Hauser L."/>
            <person name="Chang Y.J."/>
            <person name="Jeffries C.C."/>
            <person name="Meincke L."/>
            <person name="Sims D."/>
            <person name="Brettin T."/>
            <person name="Detter J.C."/>
            <person name="Han C."/>
            <person name="Chain P."/>
            <person name="Bristow J."/>
            <person name="Eisen J.A."/>
            <person name="Markowitz V."/>
            <person name="Hugenholtz P."/>
            <person name="Kyrpides N.C."/>
            <person name="Klenk H.P."/>
            <person name="Lucas S."/>
        </authorList>
    </citation>
    <scope>NUCLEOTIDE SEQUENCE [LARGE SCALE GENOMIC DNA]</scope>
    <source>
        <strain evidence="9">DSM 4028 / VKM B-1378 / X</strain>
    </source>
</reference>
<evidence type="ECO:0000256" key="1">
    <source>
        <dbReference type="ARBA" id="ARBA00022741"/>
    </source>
</evidence>
<comment type="similarity">
    <text evidence="4">Belongs to the SIMIBI class G3E GTPase family. ZNG1 subfamily.</text>
</comment>
<dbReference type="EMBL" id="CP001629">
    <property type="protein sequence ID" value="ACU91225.1"/>
    <property type="molecule type" value="Genomic_DNA"/>
</dbReference>
<dbReference type="Pfam" id="PF02492">
    <property type="entry name" value="cobW"/>
    <property type="match status" value="1"/>
</dbReference>
<dbReference type="GO" id="GO:0016787">
    <property type="term" value="F:hydrolase activity"/>
    <property type="evidence" value="ECO:0007669"/>
    <property type="project" value="UniProtKB-KW"/>
</dbReference>
<feature type="domain" description="CobW C-terminal" evidence="7">
    <location>
        <begin position="549"/>
        <end position="639"/>
    </location>
</feature>
<evidence type="ECO:0000256" key="5">
    <source>
        <dbReference type="ARBA" id="ARBA00045658"/>
    </source>
</evidence>
<dbReference type="AlphaFoldDB" id="C7LXI9"/>
<dbReference type="GO" id="GO:0000166">
    <property type="term" value="F:nucleotide binding"/>
    <property type="evidence" value="ECO:0007669"/>
    <property type="project" value="UniProtKB-KW"/>
</dbReference>
<dbReference type="OrthoDB" id="9808822at2"/>
<dbReference type="PANTHER" id="PTHR13748:SF62">
    <property type="entry name" value="COBW DOMAIN-CONTAINING PROTEIN"/>
    <property type="match status" value="1"/>
</dbReference>